<dbReference type="GO" id="GO:0016994">
    <property type="term" value="F:precorrin-6A reductase activity"/>
    <property type="evidence" value="ECO:0007669"/>
    <property type="project" value="InterPro"/>
</dbReference>
<dbReference type="PROSITE" id="PS51014">
    <property type="entry name" value="COBK_CBIJ"/>
    <property type="match status" value="1"/>
</dbReference>
<evidence type="ECO:0000256" key="2">
    <source>
        <dbReference type="ARBA" id="ARBA00022573"/>
    </source>
</evidence>
<dbReference type="PANTHER" id="PTHR36925:SF1">
    <property type="entry name" value="COBALT-PRECORRIN-6A REDUCTASE"/>
    <property type="match status" value="1"/>
</dbReference>
<dbReference type="RefSeq" id="WP_161315830.1">
    <property type="nucleotide sequence ID" value="NZ_WTUW01000002.1"/>
</dbReference>
<dbReference type="Pfam" id="PF02571">
    <property type="entry name" value="CbiJ"/>
    <property type="match status" value="1"/>
</dbReference>
<reference evidence="4 5" key="1">
    <citation type="submission" date="2019-12" db="EMBL/GenBank/DDBJ databases">
        <title>Snethiella sp. nov. sp. isolated from sea sand.</title>
        <authorList>
            <person name="Kim J."/>
            <person name="Jeong S.E."/>
            <person name="Jung H.S."/>
            <person name="Jeon C.O."/>
        </authorList>
    </citation>
    <scope>NUCLEOTIDE SEQUENCE [LARGE SCALE GENOMIC DNA]</scope>
    <source>
        <strain evidence="4 5">DP05</strain>
    </source>
</reference>
<proteinExistence type="predicted"/>
<dbReference type="NCBIfam" id="NF005968">
    <property type="entry name" value="PRK08057.1-2"/>
    <property type="match status" value="1"/>
</dbReference>
<dbReference type="AlphaFoldDB" id="A0A6L8W9T9"/>
<dbReference type="NCBIfam" id="TIGR00715">
    <property type="entry name" value="precor6x_red"/>
    <property type="match status" value="1"/>
</dbReference>
<keyword evidence="5" id="KW-1185">Reference proteome</keyword>
<keyword evidence="3 4" id="KW-0560">Oxidoreductase</keyword>
<evidence type="ECO:0000313" key="4">
    <source>
        <dbReference type="EMBL" id="MZR31314.1"/>
    </source>
</evidence>
<dbReference type="GO" id="GO:0009236">
    <property type="term" value="P:cobalamin biosynthetic process"/>
    <property type="evidence" value="ECO:0007669"/>
    <property type="project" value="UniProtKB-UniPathway"/>
</dbReference>
<dbReference type="UniPathway" id="UPA00148"/>
<organism evidence="4 5">
    <name type="scientific">Sneathiella litorea</name>
    <dbReference type="NCBI Taxonomy" id="2606216"/>
    <lineage>
        <taxon>Bacteria</taxon>
        <taxon>Pseudomonadati</taxon>
        <taxon>Pseudomonadota</taxon>
        <taxon>Alphaproteobacteria</taxon>
        <taxon>Sneathiellales</taxon>
        <taxon>Sneathiellaceae</taxon>
        <taxon>Sneathiella</taxon>
    </lineage>
</organism>
<name>A0A6L8W9T9_9PROT</name>
<evidence type="ECO:0000256" key="1">
    <source>
        <dbReference type="ARBA" id="ARBA00004953"/>
    </source>
</evidence>
<dbReference type="Proteomes" id="UP000476030">
    <property type="component" value="Unassembled WGS sequence"/>
</dbReference>
<gene>
    <name evidence="4" type="ORF">GQE98_11790</name>
</gene>
<keyword evidence="2" id="KW-0169">Cobalamin biosynthesis</keyword>
<dbReference type="InterPro" id="IPR003723">
    <property type="entry name" value="Precorrin-6x_reduct"/>
</dbReference>
<evidence type="ECO:0000313" key="5">
    <source>
        <dbReference type="Proteomes" id="UP000476030"/>
    </source>
</evidence>
<evidence type="ECO:0000256" key="3">
    <source>
        <dbReference type="ARBA" id="ARBA00023002"/>
    </source>
</evidence>
<comment type="caution">
    <text evidence="4">The sequence shown here is derived from an EMBL/GenBank/DDBJ whole genome shotgun (WGS) entry which is preliminary data.</text>
</comment>
<dbReference type="PANTHER" id="PTHR36925">
    <property type="entry name" value="COBALT-PRECORRIN-6A REDUCTASE"/>
    <property type="match status" value="1"/>
</dbReference>
<dbReference type="EC" id="1.3.1.106" evidence="4"/>
<comment type="pathway">
    <text evidence="1">Cofactor biosynthesis; adenosylcobalamin biosynthesis.</text>
</comment>
<dbReference type="EMBL" id="WTUW01000002">
    <property type="protein sequence ID" value="MZR31314.1"/>
    <property type="molecule type" value="Genomic_DNA"/>
</dbReference>
<accession>A0A6L8W9T9</accession>
<protein>
    <submittedName>
        <fullName evidence="4">Cobalt-precorrin-6A reductase</fullName>
        <ecNumber evidence="4">1.3.1.106</ecNumber>
    </submittedName>
</protein>
<sequence length="246" mass="27038">MADLRKILLLGGTDDAVRLNQSLAGHPGVELITSLAGRTRNPGHLSGNTIVGGFGGEEGLRQFITDNHINFVIDASHPFADKITRNAINACAVVDIPFVRLQRPEWKQQPGDCWVSVASVKDAASKLCAYNRIFLTVGRQELAPFEDIADKFFLVRSIEKAEFAPQRSEVSFIQGRGPFSVEDEFSLLRERRVDLLVSKNSGGTATYAKIEAARRLGIPVIMIERPALPDCTRFSDVKALLLHLGL</sequence>